<dbReference type="InterPro" id="IPR011042">
    <property type="entry name" value="6-blade_b-propeller_TolB-like"/>
</dbReference>
<evidence type="ECO:0000313" key="3">
    <source>
        <dbReference type="Proteomes" id="UP000214975"/>
    </source>
</evidence>
<reference evidence="2 3" key="1">
    <citation type="submission" date="2016-08" db="EMBL/GenBank/DDBJ databases">
        <title>A novel genetic cassette of butanologenic Thermoanaerobacterium thermosaccharolyticum that directly convert cellulose to butanol.</title>
        <authorList>
            <person name="Li T."/>
            <person name="He J."/>
        </authorList>
    </citation>
    <scope>NUCLEOTIDE SEQUENCE [LARGE SCALE GENOMIC DNA]</scope>
    <source>
        <strain evidence="2 3">TG57</strain>
    </source>
</reference>
<protein>
    <submittedName>
        <fullName evidence="2">BNR/Asp-box repeat protein</fullName>
    </submittedName>
</protein>
<accession>A0A223HW99</accession>
<dbReference type="PANTHER" id="PTHR47199:SF2">
    <property type="entry name" value="PHOTOSYSTEM II STABILITY_ASSEMBLY FACTOR HCF136, CHLOROPLASTIC"/>
    <property type="match status" value="1"/>
</dbReference>
<dbReference type="PROSITE" id="PS51257">
    <property type="entry name" value="PROKAR_LIPOPROTEIN"/>
    <property type="match status" value="1"/>
</dbReference>
<name>A0A223HW99_THETR</name>
<feature type="chain" id="PRO_5012804551" evidence="1">
    <location>
        <begin position="23"/>
        <end position="486"/>
    </location>
</feature>
<feature type="signal peptide" evidence="1">
    <location>
        <begin position="1"/>
        <end position="22"/>
    </location>
</feature>
<dbReference type="AlphaFoldDB" id="A0A223HW99"/>
<dbReference type="Proteomes" id="UP000214975">
    <property type="component" value="Chromosome"/>
</dbReference>
<dbReference type="CDD" id="cd15482">
    <property type="entry name" value="Sialidase_non-viral"/>
    <property type="match status" value="1"/>
</dbReference>
<gene>
    <name evidence="2" type="ORF">Thert_00465</name>
</gene>
<dbReference type="EMBL" id="CP016893">
    <property type="protein sequence ID" value="AST56667.1"/>
    <property type="molecule type" value="Genomic_DNA"/>
</dbReference>
<dbReference type="InterPro" id="IPR015943">
    <property type="entry name" value="WD40/YVTN_repeat-like_dom_sf"/>
</dbReference>
<evidence type="ECO:0000256" key="1">
    <source>
        <dbReference type="SAM" id="SignalP"/>
    </source>
</evidence>
<dbReference type="SUPFAM" id="SSF69304">
    <property type="entry name" value="Tricorn protease N-terminal domain"/>
    <property type="match status" value="1"/>
</dbReference>
<organism evidence="2 3">
    <name type="scientific">Thermoanaerobacterium thermosaccharolyticum</name>
    <name type="common">Clostridium thermosaccharolyticum</name>
    <dbReference type="NCBI Taxonomy" id="1517"/>
    <lineage>
        <taxon>Bacteria</taxon>
        <taxon>Bacillati</taxon>
        <taxon>Bacillota</taxon>
        <taxon>Clostridia</taxon>
        <taxon>Thermoanaerobacterales</taxon>
        <taxon>Thermoanaerobacteraceae</taxon>
        <taxon>Thermoanaerobacterium</taxon>
    </lineage>
</organism>
<dbReference type="SUPFAM" id="SSF110296">
    <property type="entry name" value="Oligoxyloglucan reducing end-specific cellobiohydrolase"/>
    <property type="match status" value="1"/>
</dbReference>
<proteinExistence type="predicted"/>
<dbReference type="Gene3D" id="2.120.10.30">
    <property type="entry name" value="TolB, C-terminal domain"/>
    <property type="match status" value="1"/>
</dbReference>
<sequence length="486" mass="54543">MKRFLAGLLILALFLTGCGIGAKQSNTISQNTISNSSSKANESDFMWKWSFKNNHKTLENLQIFKSLDGGNSWIEINLPIDIFSKDVYSNVYVENVVPYFLDSNNGWISWINNNNTALHILKTTDGGKTWSKLSYKLPQFTQSISKIQFVTPNTGWLLAVSDGAAEQQIKYLFRTNDGGKTWEKINVTSSDSYSGLPLVGTSTDMIFYGVDNGWVGVSNPISADVILYKTMDGGNTWSKVSVPTPQGYEKYCIVSASVPVFKDDKNGTLNVDFYRTNNGKPENHTVTYVTNDGGNTWSTNVYAYDENKHIFVKLNTKGEIKKFNLTDYVIMKDYKITSIADVKSVSLSYDNKFIYVNFTLPEDTDSIIINVNDGKFIKFGDRYGGVTNGVWSPNHDELAFTSGTIGKGGVYLYDAENNVYKNFHVPYINVAKIFWNSDGDRIAFIGEKNSDFELCTIDLKNGKYSVINKLNPEDIKSLSEKSIIWK</sequence>
<dbReference type="PANTHER" id="PTHR47199">
    <property type="entry name" value="PHOTOSYSTEM II STABILITY/ASSEMBLY FACTOR HCF136, CHLOROPLASTIC"/>
    <property type="match status" value="1"/>
</dbReference>
<keyword evidence="1" id="KW-0732">Signal</keyword>
<evidence type="ECO:0000313" key="2">
    <source>
        <dbReference type="EMBL" id="AST56667.1"/>
    </source>
</evidence>
<dbReference type="Gene3D" id="2.130.10.10">
    <property type="entry name" value="YVTN repeat-like/Quinoprotein amine dehydrogenase"/>
    <property type="match status" value="1"/>
</dbReference>
<dbReference type="RefSeq" id="WP_237268803.1">
    <property type="nucleotide sequence ID" value="NZ_CP016893.1"/>
</dbReference>